<dbReference type="EMBL" id="AOGE01000055">
    <property type="protein sequence ID" value="ELT47406.1"/>
    <property type="molecule type" value="Genomic_DNA"/>
</dbReference>
<organism evidence="1 2">
    <name type="scientific">Brucella intermedia M86</name>
    <dbReference type="NCBI Taxonomy" id="1234597"/>
    <lineage>
        <taxon>Bacteria</taxon>
        <taxon>Pseudomonadati</taxon>
        <taxon>Pseudomonadota</taxon>
        <taxon>Alphaproteobacteria</taxon>
        <taxon>Hyphomicrobiales</taxon>
        <taxon>Brucellaceae</taxon>
        <taxon>Brucella/Ochrobactrum group</taxon>
        <taxon>Brucella</taxon>
    </lineage>
</organism>
<sequence length="103" mass="11219">MSDAMNKFAGKEDALKLVMDELRGEFEELYDRFSGRLKVALGEKYTANDPAIGFGMAFGIALGGQIHKQSEIPEVMRALLAERIFTDAKQFGVSAAAFGLKNG</sequence>
<evidence type="ECO:0000313" key="1">
    <source>
        <dbReference type="EMBL" id="ELT47406.1"/>
    </source>
</evidence>
<reference evidence="1 2" key="1">
    <citation type="journal article" date="2013" name="Gut Pathog.">
        <title>Draft genome of Ochrobactrum intermedium strain M86 isolated from non-ulcer dyspeptic individual from India.</title>
        <authorList>
            <person name="Kulkarni G."/>
            <person name="Dhotre D."/>
            <person name="Dharne M."/>
            <person name="Shetty S."/>
            <person name="Chowdhury S."/>
            <person name="Misra V."/>
            <person name="Misra S."/>
            <person name="Patole M."/>
            <person name="Shouche Y."/>
        </authorList>
    </citation>
    <scope>NUCLEOTIDE SEQUENCE [LARGE SCALE GENOMIC DNA]</scope>
    <source>
        <strain evidence="1 2">M86</strain>
    </source>
</reference>
<dbReference type="PATRIC" id="fig|1234597.4.peg.4118"/>
<protein>
    <submittedName>
        <fullName evidence="1">Uncharacterized protein</fullName>
    </submittedName>
</protein>
<dbReference type="AlphaFoldDB" id="M5JUZ7"/>
<name>M5JUZ7_9HYPH</name>
<proteinExistence type="predicted"/>
<dbReference type="RefSeq" id="WP_006472641.1">
    <property type="nucleotide sequence ID" value="NZ_AOGE01000055.1"/>
</dbReference>
<accession>M5JUZ7</accession>
<evidence type="ECO:0000313" key="2">
    <source>
        <dbReference type="Proteomes" id="UP000011971"/>
    </source>
</evidence>
<gene>
    <name evidence="1" type="ORF">D584_19938</name>
</gene>
<dbReference type="Proteomes" id="UP000011971">
    <property type="component" value="Unassembled WGS sequence"/>
</dbReference>
<comment type="caution">
    <text evidence="1">The sequence shown here is derived from an EMBL/GenBank/DDBJ whole genome shotgun (WGS) entry which is preliminary data.</text>
</comment>